<dbReference type="EMBL" id="BPLR01007370">
    <property type="protein sequence ID" value="GIY16395.1"/>
    <property type="molecule type" value="Genomic_DNA"/>
</dbReference>
<protein>
    <submittedName>
        <fullName evidence="1">Uncharacterized protein</fullName>
    </submittedName>
</protein>
<organism evidence="1 2">
    <name type="scientific">Caerostris extrusa</name>
    <name type="common">Bark spider</name>
    <name type="synonym">Caerostris bankana</name>
    <dbReference type="NCBI Taxonomy" id="172846"/>
    <lineage>
        <taxon>Eukaryota</taxon>
        <taxon>Metazoa</taxon>
        <taxon>Ecdysozoa</taxon>
        <taxon>Arthropoda</taxon>
        <taxon>Chelicerata</taxon>
        <taxon>Arachnida</taxon>
        <taxon>Araneae</taxon>
        <taxon>Araneomorphae</taxon>
        <taxon>Entelegynae</taxon>
        <taxon>Araneoidea</taxon>
        <taxon>Araneidae</taxon>
        <taxon>Caerostris</taxon>
    </lineage>
</organism>
<comment type="caution">
    <text evidence="1">The sequence shown here is derived from an EMBL/GenBank/DDBJ whole genome shotgun (WGS) entry which is preliminary data.</text>
</comment>
<name>A0AAV4R3U2_CAEEX</name>
<proteinExistence type="predicted"/>
<sequence length="110" mass="13228">MFLLQYRFPYKPNKSYIIKTRVFGYHKTSLQIWFSSLKRLATRDLNFKQFFLLYRNSIKDNIKQTVEKQSNKFSATISPQYDKVLYQYAMHQGPTNALLKLRYGIEESKN</sequence>
<dbReference type="Proteomes" id="UP001054945">
    <property type="component" value="Unassembled WGS sequence"/>
</dbReference>
<keyword evidence="2" id="KW-1185">Reference proteome</keyword>
<evidence type="ECO:0000313" key="1">
    <source>
        <dbReference type="EMBL" id="GIY16395.1"/>
    </source>
</evidence>
<gene>
    <name evidence="1" type="ORF">CEXT_597761</name>
</gene>
<reference evidence="1 2" key="1">
    <citation type="submission" date="2021-06" db="EMBL/GenBank/DDBJ databases">
        <title>Caerostris extrusa draft genome.</title>
        <authorList>
            <person name="Kono N."/>
            <person name="Arakawa K."/>
        </authorList>
    </citation>
    <scope>NUCLEOTIDE SEQUENCE [LARGE SCALE GENOMIC DNA]</scope>
</reference>
<evidence type="ECO:0000313" key="2">
    <source>
        <dbReference type="Proteomes" id="UP001054945"/>
    </source>
</evidence>
<dbReference type="AlphaFoldDB" id="A0AAV4R3U2"/>
<accession>A0AAV4R3U2</accession>